<dbReference type="GO" id="GO:0005829">
    <property type="term" value="C:cytosol"/>
    <property type="evidence" value="ECO:0007669"/>
    <property type="project" value="TreeGrafter"/>
</dbReference>
<dbReference type="CDD" id="cd02020">
    <property type="entry name" value="CMPK"/>
    <property type="match status" value="1"/>
</dbReference>
<dbReference type="Gene3D" id="3.40.50.300">
    <property type="entry name" value="P-loop containing nucleotide triphosphate hydrolases"/>
    <property type="match status" value="1"/>
</dbReference>
<dbReference type="Proteomes" id="UP000266287">
    <property type="component" value="Unassembled WGS sequence"/>
</dbReference>
<dbReference type="GO" id="GO:0006220">
    <property type="term" value="P:pyrimidine nucleotide metabolic process"/>
    <property type="evidence" value="ECO:0007669"/>
    <property type="project" value="UniProtKB-UniRule"/>
</dbReference>
<evidence type="ECO:0000313" key="10">
    <source>
        <dbReference type="EMBL" id="RII00708.1"/>
    </source>
</evidence>
<dbReference type="EMBL" id="NDHY01000002">
    <property type="protein sequence ID" value="RII00708.1"/>
    <property type="molecule type" value="Genomic_DNA"/>
</dbReference>
<name>A0A399FWA2_UNCN2</name>
<evidence type="ECO:0000256" key="8">
    <source>
        <dbReference type="HAMAP-Rule" id="MF_00238"/>
    </source>
</evidence>
<comment type="subcellular location">
    <subcellularLocation>
        <location evidence="8">Cytoplasm</location>
    </subcellularLocation>
</comment>
<evidence type="ECO:0000259" key="9">
    <source>
        <dbReference type="Pfam" id="PF02224"/>
    </source>
</evidence>
<dbReference type="HAMAP" id="MF_00238">
    <property type="entry name" value="Cytidyl_kinase_type1"/>
    <property type="match status" value="1"/>
</dbReference>
<dbReference type="EC" id="2.7.4.25" evidence="8"/>
<keyword evidence="5 8" id="KW-0067">ATP-binding</keyword>
<evidence type="ECO:0000256" key="3">
    <source>
        <dbReference type="ARBA" id="ARBA00022741"/>
    </source>
</evidence>
<keyword evidence="8" id="KW-0963">Cytoplasm</keyword>
<gene>
    <name evidence="8" type="primary">cmk</name>
    <name evidence="10" type="ORF">B9J77_01420</name>
</gene>
<comment type="similarity">
    <text evidence="1 8">Belongs to the cytidylate kinase family. Type 1 subfamily.</text>
</comment>
<dbReference type="GO" id="GO:0036430">
    <property type="term" value="F:CMP kinase activity"/>
    <property type="evidence" value="ECO:0007669"/>
    <property type="project" value="RHEA"/>
</dbReference>
<reference evidence="10 11" key="1">
    <citation type="submission" date="2018-08" db="EMBL/GenBank/DDBJ databases">
        <title>Draft genome of candidate division NPL-UPA2 bacterium Unc8 that adapted to ultra-basic serpentinizing groundwater.</title>
        <authorList>
            <person name="Ishii S."/>
            <person name="Suzuki S."/>
            <person name="Nealson K.H."/>
        </authorList>
    </citation>
    <scope>NUCLEOTIDE SEQUENCE [LARGE SCALE GENOMIC DNA]</scope>
    <source>
        <strain evidence="10">Unc8</strain>
    </source>
</reference>
<evidence type="ECO:0000256" key="1">
    <source>
        <dbReference type="ARBA" id="ARBA00009427"/>
    </source>
</evidence>
<evidence type="ECO:0000256" key="7">
    <source>
        <dbReference type="ARBA" id="ARBA00048478"/>
    </source>
</evidence>
<keyword evidence="2 8" id="KW-0808">Transferase</keyword>
<evidence type="ECO:0000256" key="4">
    <source>
        <dbReference type="ARBA" id="ARBA00022777"/>
    </source>
</evidence>
<dbReference type="Pfam" id="PF02224">
    <property type="entry name" value="Cytidylate_kin"/>
    <property type="match status" value="1"/>
</dbReference>
<evidence type="ECO:0000256" key="6">
    <source>
        <dbReference type="ARBA" id="ARBA00047615"/>
    </source>
</evidence>
<proteinExistence type="inferred from homology"/>
<dbReference type="InterPro" id="IPR003136">
    <property type="entry name" value="Cytidylate_kin"/>
</dbReference>
<feature type="domain" description="Cytidylate kinase" evidence="9">
    <location>
        <begin position="7"/>
        <end position="220"/>
    </location>
</feature>
<dbReference type="PANTHER" id="PTHR21299">
    <property type="entry name" value="CYTIDYLATE KINASE/PANTOATE-BETA-ALANINE LIGASE"/>
    <property type="match status" value="1"/>
</dbReference>
<dbReference type="GO" id="GO:0036431">
    <property type="term" value="F:dCMP kinase activity"/>
    <property type="evidence" value="ECO:0007669"/>
    <property type="project" value="InterPro"/>
</dbReference>
<protein>
    <recommendedName>
        <fullName evidence="8">Cytidylate kinase</fullName>
        <shortName evidence="8">CK</shortName>
        <ecNumber evidence="8">2.7.4.25</ecNumber>
    </recommendedName>
    <alternativeName>
        <fullName evidence="8">Cytidine monophosphate kinase</fullName>
        <shortName evidence="8">CMP kinase</shortName>
    </alternativeName>
</protein>
<dbReference type="SUPFAM" id="SSF52540">
    <property type="entry name" value="P-loop containing nucleoside triphosphate hydrolases"/>
    <property type="match status" value="1"/>
</dbReference>
<dbReference type="GO" id="GO:0015949">
    <property type="term" value="P:nucleobase-containing small molecule interconversion"/>
    <property type="evidence" value="ECO:0007669"/>
    <property type="project" value="TreeGrafter"/>
</dbReference>
<keyword evidence="3 8" id="KW-0547">Nucleotide-binding</keyword>
<accession>A0A399FWA2</accession>
<evidence type="ECO:0000256" key="2">
    <source>
        <dbReference type="ARBA" id="ARBA00022679"/>
    </source>
</evidence>
<comment type="catalytic activity">
    <reaction evidence="6 8">
        <text>dCMP + ATP = dCDP + ADP</text>
        <dbReference type="Rhea" id="RHEA:25094"/>
        <dbReference type="ChEBI" id="CHEBI:30616"/>
        <dbReference type="ChEBI" id="CHEBI:57566"/>
        <dbReference type="ChEBI" id="CHEBI:58593"/>
        <dbReference type="ChEBI" id="CHEBI:456216"/>
        <dbReference type="EC" id="2.7.4.25"/>
    </reaction>
</comment>
<organism evidence="10 11">
    <name type="scientific">candidate division NPL-UPA2 bacterium Unc8</name>
    <dbReference type="NCBI Taxonomy" id="1980939"/>
    <lineage>
        <taxon>Bacteria</taxon>
    </lineage>
</organism>
<dbReference type="InterPro" id="IPR011994">
    <property type="entry name" value="Cytidylate_kinase_dom"/>
</dbReference>
<dbReference type="AlphaFoldDB" id="A0A399FWA2"/>
<dbReference type="NCBIfam" id="TIGR00017">
    <property type="entry name" value="cmk"/>
    <property type="match status" value="1"/>
</dbReference>
<dbReference type="GO" id="GO:0005524">
    <property type="term" value="F:ATP binding"/>
    <property type="evidence" value="ECO:0007669"/>
    <property type="project" value="UniProtKB-UniRule"/>
</dbReference>
<dbReference type="PANTHER" id="PTHR21299:SF2">
    <property type="entry name" value="CYTIDYLATE KINASE"/>
    <property type="match status" value="1"/>
</dbReference>
<comment type="caution">
    <text evidence="10">The sequence shown here is derived from an EMBL/GenBank/DDBJ whole genome shotgun (WGS) entry which is preliminary data.</text>
</comment>
<sequence length="221" mass="24555">MNKKLVIAIDGPSGSGKSTIARLVAQKLNYTYIDTGAIYRAITYKAMQDGVNFEDEAALVRLANGARIWFRGDRRGSNVYLDGKDVSEKIRTPEVTRNVSYLAALSGVRELMTNLQREMGRNSGVVAEGRDIGTVVFPDADYKFYLDASLEERAQRRYEELVAKGHKVVLGEIADEMHLRNSLDRGRKIAPLKIAQGATIIDTTMMSIKEVVKAVLENVSR</sequence>
<keyword evidence="4 8" id="KW-0418">Kinase</keyword>
<comment type="catalytic activity">
    <reaction evidence="7 8">
        <text>CMP + ATP = CDP + ADP</text>
        <dbReference type="Rhea" id="RHEA:11600"/>
        <dbReference type="ChEBI" id="CHEBI:30616"/>
        <dbReference type="ChEBI" id="CHEBI:58069"/>
        <dbReference type="ChEBI" id="CHEBI:60377"/>
        <dbReference type="ChEBI" id="CHEBI:456216"/>
        <dbReference type="EC" id="2.7.4.25"/>
    </reaction>
</comment>
<dbReference type="InterPro" id="IPR027417">
    <property type="entry name" value="P-loop_NTPase"/>
</dbReference>
<evidence type="ECO:0000256" key="5">
    <source>
        <dbReference type="ARBA" id="ARBA00022840"/>
    </source>
</evidence>
<feature type="binding site" evidence="8">
    <location>
        <begin position="11"/>
        <end position="19"/>
    </location>
    <ligand>
        <name>ATP</name>
        <dbReference type="ChEBI" id="CHEBI:30616"/>
    </ligand>
</feature>
<evidence type="ECO:0000313" key="11">
    <source>
        <dbReference type="Proteomes" id="UP000266287"/>
    </source>
</evidence>